<proteinExistence type="predicted"/>
<feature type="compositionally biased region" description="Low complexity" evidence="1">
    <location>
        <begin position="731"/>
        <end position="776"/>
    </location>
</feature>
<dbReference type="AlphaFoldDB" id="A0AAV0UCD5"/>
<dbReference type="InterPro" id="IPR016024">
    <property type="entry name" value="ARM-type_fold"/>
</dbReference>
<dbReference type="GO" id="GO:0005524">
    <property type="term" value="F:ATP binding"/>
    <property type="evidence" value="ECO:0007669"/>
    <property type="project" value="InterPro"/>
</dbReference>
<evidence type="ECO:0000256" key="1">
    <source>
        <dbReference type="SAM" id="MobiDB-lite"/>
    </source>
</evidence>
<feature type="region of interest" description="Disordered" evidence="1">
    <location>
        <begin position="653"/>
        <end position="776"/>
    </location>
</feature>
<evidence type="ECO:0000313" key="4">
    <source>
        <dbReference type="Proteomes" id="UP001162031"/>
    </source>
</evidence>
<reference evidence="3" key="1">
    <citation type="submission" date="2022-12" db="EMBL/GenBank/DDBJ databases">
        <authorList>
            <person name="Webb A."/>
        </authorList>
    </citation>
    <scope>NUCLEOTIDE SEQUENCE</scope>
    <source>
        <strain evidence="3">Hp1</strain>
    </source>
</reference>
<dbReference type="Gene3D" id="3.30.200.20">
    <property type="entry name" value="Phosphorylase Kinase, domain 1"/>
    <property type="match status" value="1"/>
</dbReference>
<dbReference type="PROSITE" id="PS50011">
    <property type="entry name" value="PROTEIN_KINASE_DOM"/>
    <property type="match status" value="1"/>
</dbReference>
<feature type="region of interest" description="Disordered" evidence="1">
    <location>
        <begin position="804"/>
        <end position="884"/>
    </location>
</feature>
<feature type="compositionally biased region" description="Acidic residues" evidence="1">
    <location>
        <begin position="697"/>
        <end position="708"/>
    </location>
</feature>
<dbReference type="InterPro" id="IPR011009">
    <property type="entry name" value="Kinase-like_dom_sf"/>
</dbReference>
<feature type="compositionally biased region" description="Basic and acidic residues" evidence="1">
    <location>
        <begin position="841"/>
        <end position="863"/>
    </location>
</feature>
<organism evidence="3 4">
    <name type="scientific">Hyaloperonospora brassicae</name>
    <name type="common">Brassica downy mildew</name>
    <name type="synonym">Peronospora brassicae</name>
    <dbReference type="NCBI Taxonomy" id="162125"/>
    <lineage>
        <taxon>Eukaryota</taxon>
        <taxon>Sar</taxon>
        <taxon>Stramenopiles</taxon>
        <taxon>Oomycota</taxon>
        <taxon>Peronosporomycetes</taxon>
        <taxon>Peronosporales</taxon>
        <taxon>Peronosporaceae</taxon>
        <taxon>Hyaloperonospora</taxon>
    </lineage>
</organism>
<evidence type="ECO:0000313" key="3">
    <source>
        <dbReference type="EMBL" id="CAI5733324.1"/>
    </source>
</evidence>
<feature type="compositionally biased region" description="Polar residues" evidence="1">
    <location>
        <begin position="818"/>
        <end position="839"/>
    </location>
</feature>
<dbReference type="InterPro" id="IPR051177">
    <property type="entry name" value="CIK-Related_Protein"/>
</dbReference>
<dbReference type="SUPFAM" id="SSF56112">
    <property type="entry name" value="Protein kinase-like (PK-like)"/>
    <property type="match status" value="1"/>
</dbReference>
<feature type="domain" description="Protein kinase" evidence="2">
    <location>
        <begin position="27"/>
        <end position="295"/>
    </location>
</feature>
<keyword evidence="4" id="KW-1185">Reference proteome</keyword>
<accession>A0AAV0UCD5</accession>
<sequence>MNFLKTLGGLVGPSATGGLPYSIDTPAMDGNVAANGATGDSVVFEGLPDFVLHSGKSRQDPYHSVSIFKSRQPAAQLTLNALRRTKTLRHPNILAYQDGIEAPNNGPVIIVTEHVMPLPEFLTALRMEYGAQSEEFVMCVSWGLRSVLLALQFINVDCKLIHGRLMPQSIFVTKGGDWKLGGFELTAEITSDGPSHIFTAFQQYTDVSYKSPECQRSDWKAVATGPPYAVDMWAFACLMFYVFNDGQFRSSDISTGANIPPAIRTQFRKATDADAARRPSPQKMLGCSYFDTPFIKRMEFLENLAVKNSEEKVAFYKELCANIETLPRCFGVHKILPALKQVVEFGAITGAKNGPVKLDPSASHMLPAMVQIGSSLSAEEFKTEVLPIIVKLFSCNDRAVRVQLLQMMEKFTVHFDAKLVNSAVIFDNMCSGFTDAAPVLRELTVKSMLHIADKLSDSNLNNRVMKYFAKLQSDPEPAIRTNTTICLGKIASKLNDTTRPKVLFPAFAKALKDPFPHARLAGLRSMTACQEYFTPQGVAGSIVPAISPLLLDVSVTVRDQAKISMDGFMKTVIDEADRMKVGEELEAKERELKHALGDVDDAGVNEVVLASSSGGHSTTGYASSLTAWASSAMASNVNKLVGIGASSPAVPALGASAAAPSSHSSSFSSTKTEGNGASSLTTSSSKHNSFNTFPVNDDWDDNDDDLDGLDSPKRSSSSFSAPLSVNRGTKSSSASPATSSLSKSMSSSTSSVKLSVSRTPAANTTTSASRTPATSTFAMDAADSEWGDDNWGADDELGFSASAPEASRLSMGAPKGVSGTNSSTLMTSAALTPGTSVGSSLKDKTASGRRAEAQVKGKAKREQLGAMKLSSTASEKADNWNWDF</sequence>
<feature type="compositionally biased region" description="Low complexity" evidence="1">
    <location>
        <begin position="653"/>
        <end position="669"/>
    </location>
</feature>
<dbReference type="EMBL" id="CANTFL010001198">
    <property type="protein sequence ID" value="CAI5733324.1"/>
    <property type="molecule type" value="Genomic_DNA"/>
</dbReference>
<dbReference type="Gene3D" id="1.10.510.10">
    <property type="entry name" value="Transferase(Phosphotransferase) domain 1"/>
    <property type="match status" value="1"/>
</dbReference>
<dbReference type="Pfam" id="PF07714">
    <property type="entry name" value="PK_Tyr_Ser-Thr"/>
    <property type="match status" value="1"/>
</dbReference>
<dbReference type="PANTHER" id="PTHR12984:SF3">
    <property type="entry name" value="N-TERMINAL KINASE-LIKE PROTEIN"/>
    <property type="match status" value="1"/>
</dbReference>
<dbReference type="InterPro" id="IPR000719">
    <property type="entry name" value="Prot_kinase_dom"/>
</dbReference>
<name>A0AAV0UCD5_HYABA</name>
<evidence type="ECO:0000259" key="2">
    <source>
        <dbReference type="PROSITE" id="PS50011"/>
    </source>
</evidence>
<dbReference type="GO" id="GO:0004672">
    <property type="term" value="F:protein kinase activity"/>
    <property type="evidence" value="ECO:0007669"/>
    <property type="project" value="InterPro"/>
</dbReference>
<dbReference type="InterPro" id="IPR001245">
    <property type="entry name" value="Ser-Thr/Tyr_kinase_cat_dom"/>
</dbReference>
<gene>
    <name evidence="3" type="ORF">HBR001_LOCUS5803</name>
</gene>
<feature type="compositionally biased region" description="Low complexity" evidence="1">
    <location>
        <begin position="714"/>
        <end position="724"/>
    </location>
</feature>
<dbReference type="SMART" id="SM00220">
    <property type="entry name" value="S_TKc"/>
    <property type="match status" value="1"/>
</dbReference>
<dbReference type="Proteomes" id="UP001162031">
    <property type="component" value="Unassembled WGS sequence"/>
</dbReference>
<dbReference type="InterPro" id="IPR011989">
    <property type="entry name" value="ARM-like"/>
</dbReference>
<dbReference type="Gene3D" id="1.25.10.10">
    <property type="entry name" value="Leucine-rich Repeat Variant"/>
    <property type="match status" value="1"/>
</dbReference>
<dbReference type="PANTHER" id="PTHR12984">
    <property type="entry name" value="SCY1-RELATED S/T PROTEIN KINASE-LIKE"/>
    <property type="match status" value="1"/>
</dbReference>
<dbReference type="SUPFAM" id="SSF48371">
    <property type="entry name" value="ARM repeat"/>
    <property type="match status" value="1"/>
</dbReference>
<protein>
    <recommendedName>
        <fullName evidence="2">Protein kinase domain-containing protein</fullName>
    </recommendedName>
</protein>
<comment type="caution">
    <text evidence="3">The sequence shown here is derived from an EMBL/GenBank/DDBJ whole genome shotgun (WGS) entry which is preliminary data.</text>
</comment>